<dbReference type="NCBIfam" id="TIGR03512">
    <property type="entry name" value="GldD_lipo"/>
    <property type="match status" value="1"/>
</dbReference>
<evidence type="ECO:0000313" key="2">
    <source>
        <dbReference type="Proteomes" id="UP000289238"/>
    </source>
</evidence>
<protein>
    <submittedName>
        <fullName evidence="1">Protein involved in gliding motility GldD</fullName>
    </submittedName>
</protein>
<reference evidence="1 2" key="1">
    <citation type="submission" date="2018-07" db="EMBL/GenBank/DDBJ databases">
        <title>Leeuwenhoekiella genomics.</title>
        <authorList>
            <person name="Tahon G."/>
            <person name="Willems A."/>
        </authorList>
    </citation>
    <scope>NUCLEOTIDE SEQUENCE [LARGE SCALE GENOMIC DNA]</scope>
    <source>
        <strain evidence="1 2">LMG 22550</strain>
    </source>
</reference>
<dbReference type="Pfam" id="PF25593">
    <property type="entry name" value="GldD_lipo"/>
    <property type="match status" value="1"/>
</dbReference>
<name>A0A4Q0P8I9_9FLAO</name>
<dbReference type="PROSITE" id="PS51257">
    <property type="entry name" value="PROKAR_LIPOPROTEIN"/>
    <property type="match status" value="1"/>
</dbReference>
<dbReference type="OrthoDB" id="679501at2"/>
<dbReference type="AlphaFoldDB" id="A0A4Q0P8I9"/>
<organism evidence="1 2">
    <name type="scientific">Leeuwenhoekiella aequorea</name>
    <dbReference type="NCBI Taxonomy" id="283736"/>
    <lineage>
        <taxon>Bacteria</taxon>
        <taxon>Pseudomonadati</taxon>
        <taxon>Bacteroidota</taxon>
        <taxon>Flavobacteriia</taxon>
        <taxon>Flavobacteriales</taxon>
        <taxon>Flavobacteriaceae</taxon>
        <taxon>Leeuwenhoekiella</taxon>
    </lineage>
</organism>
<dbReference type="InterPro" id="IPR019850">
    <property type="entry name" value="GldD-like"/>
</dbReference>
<proteinExistence type="predicted"/>
<sequence>MNFKALSFLILCTLLLSCKEDVLPKPNAFLALTYEHPEYQPYSSDSCAYVFMKNANAVVRYKSDCSAVLEYPDLDAALYLTYRPVNNNIKQLLTDAQKLTYEHVIKADNISEEKYLNDEYKVYGMFYDVAGNAASQSQFYVTDSLSHFITGSIYFNVKPNYDSILPAAAYMKDDIKHLMESLRWKK</sequence>
<dbReference type="Proteomes" id="UP000289238">
    <property type="component" value="Unassembled WGS sequence"/>
</dbReference>
<dbReference type="RefSeq" id="WP_128757978.1">
    <property type="nucleotide sequence ID" value="NZ_QOVM01000004.1"/>
</dbReference>
<keyword evidence="2" id="KW-1185">Reference proteome</keyword>
<comment type="caution">
    <text evidence="1">The sequence shown here is derived from an EMBL/GenBank/DDBJ whole genome shotgun (WGS) entry which is preliminary data.</text>
</comment>
<accession>A0A4Q0P8I9</accession>
<evidence type="ECO:0000313" key="1">
    <source>
        <dbReference type="EMBL" id="RXG22079.1"/>
    </source>
</evidence>
<gene>
    <name evidence="1" type="ORF">DSM00_2143</name>
</gene>
<dbReference type="EMBL" id="QOVM01000004">
    <property type="protein sequence ID" value="RXG22079.1"/>
    <property type="molecule type" value="Genomic_DNA"/>
</dbReference>